<dbReference type="Proteomes" id="UP000236592">
    <property type="component" value="Chromosome"/>
</dbReference>
<dbReference type="CDD" id="cd01659">
    <property type="entry name" value="TRX_superfamily"/>
    <property type="match status" value="1"/>
</dbReference>
<dbReference type="EMBL" id="CP025938">
    <property type="protein sequence ID" value="AUS05623.1"/>
    <property type="molecule type" value="Genomic_DNA"/>
</dbReference>
<name>A0A2I7SI98_9FLAO</name>
<keyword evidence="2" id="KW-1185">Reference proteome</keyword>
<evidence type="ECO:0000313" key="2">
    <source>
        <dbReference type="Proteomes" id="UP000236592"/>
    </source>
</evidence>
<dbReference type="SUPFAM" id="SSF52833">
    <property type="entry name" value="Thioredoxin-like"/>
    <property type="match status" value="1"/>
</dbReference>
<gene>
    <name evidence="1" type="ORF">C1A40_09170</name>
</gene>
<dbReference type="RefSeq" id="WP_102995636.1">
    <property type="nucleotide sequence ID" value="NZ_CP025938.1"/>
</dbReference>
<dbReference type="AlphaFoldDB" id="A0A2I7SI98"/>
<accession>A0A2I7SI98</accession>
<dbReference type="KEGG" id="taj:C1A40_09170"/>
<protein>
    <submittedName>
        <fullName evidence="1">Thioredoxin family protein</fullName>
    </submittedName>
</protein>
<dbReference type="OrthoDB" id="6120799at2"/>
<dbReference type="InterPro" id="IPR036249">
    <property type="entry name" value="Thioredoxin-like_sf"/>
</dbReference>
<evidence type="ECO:0000313" key="1">
    <source>
        <dbReference type="EMBL" id="AUS05623.1"/>
    </source>
</evidence>
<dbReference type="Gene3D" id="3.40.30.10">
    <property type="entry name" value="Glutaredoxin"/>
    <property type="match status" value="1"/>
</dbReference>
<dbReference type="Pfam" id="PF14595">
    <property type="entry name" value="Thioredoxin_9"/>
    <property type="match status" value="1"/>
</dbReference>
<reference evidence="2" key="1">
    <citation type="submission" date="2018-01" db="EMBL/GenBank/DDBJ databases">
        <title>Complete genome of Tamlana sp. UJ94.</title>
        <authorList>
            <person name="Jung J."/>
            <person name="Chung D."/>
            <person name="Bae S.S."/>
            <person name="Baek K."/>
        </authorList>
    </citation>
    <scope>NUCLEOTIDE SEQUENCE [LARGE SCALE GENOMIC DNA]</scope>
    <source>
        <strain evidence="2">UJ94</strain>
    </source>
</reference>
<proteinExistence type="predicted"/>
<sequence length="207" mass="23813">MKSIIKESLERSMSYEAYRALVKQLVDEHSNTGVSKSEELADFTKLNERRMKRWDKTIKLTEQAKRCMKDFQQNVTWLVITESWCGDAAHVLPVLYKMASLNDNIDFKVVIRDENLKLMDLFLTNGSASIPKLIVIDNHTGEVLKTYGPRPSEAANYVKRFKAKNGKLTPAFKADLQYWYNDNKGENVIDDIIQMLGKLQTTVCQQT</sequence>
<organism evidence="1 2">
    <name type="scientific">Pseudotamlana carrageenivorans</name>
    <dbReference type="NCBI Taxonomy" id="2069432"/>
    <lineage>
        <taxon>Bacteria</taxon>
        <taxon>Pseudomonadati</taxon>
        <taxon>Bacteroidota</taxon>
        <taxon>Flavobacteriia</taxon>
        <taxon>Flavobacteriales</taxon>
        <taxon>Flavobacteriaceae</taxon>
        <taxon>Pseudotamlana</taxon>
    </lineage>
</organism>